<accession>A0A804UB02</accession>
<reference evidence="2" key="2">
    <citation type="submission" date="2019-07" db="EMBL/GenBank/DDBJ databases">
        <authorList>
            <person name="Seetharam A."/>
            <person name="Woodhouse M."/>
            <person name="Cannon E."/>
        </authorList>
    </citation>
    <scope>NUCLEOTIDE SEQUENCE [LARGE SCALE GENOMIC DNA]</scope>
    <source>
        <strain evidence="2">cv. B73</strain>
    </source>
</reference>
<feature type="region of interest" description="Disordered" evidence="1">
    <location>
        <begin position="1"/>
        <end position="52"/>
    </location>
</feature>
<protein>
    <submittedName>
        <fullName evidence="2">Uncharacterized protein</fullName>
    </submittedName>
</protein>
<dbReference type="AlphaFoldDB" id="A0A804UB02"/>
<feature type="compositionally biased region" description="Low complexity" evidence="1">
    <location>
        <begin position="260"/>
        <end position="269"/>
    </location>
</feature>
<keyword evidence="3" id="KW-1185">Reference proteome</keyword>
<evidence type="ECO:0000313" key="2">
    <source>
        <dbReference type="EnsemblPlants" id="Zm00001eb279410_P001"/>
    </source>
</evidence>
<proteinExistence type="predicted"/>
<reference evidence="3" key="1">
    <citation type="journal article" date="2009" name="Science">
        <title>The B73 maize genome: complexity, diversity, and dynamics.</title>
        <authorList>
            <person name="Schnable P.S."/>
            <person name="Ware D."/>
            <person name="Fulton R.S."/>
            <person name="Stein J.C."/>
            <person name="Wei F."/>
            <person name="Pasternak S."/>
            <person name="Liang C."/>
            <person name="Zhang J."/>
            <person name="Fulton L."/>
            <person name="Graves T.A."/>
            <person name="Minx P."/>
            <person name="Reily A.D."/>
            <person name="Courtney L."/>
            <person name="Kruchowski S.S."/>
            <person name="Tomlinson C."/>
            <person name="Strong C."/>
            <person name="Delehaunty K."/>
            <person name="Fronick C."/>
            <person name="Courtney B."/>
            <person name="Rock S.M."/>
            <person name="Belter E."/>
            <person name="Du F."/>
            <person name="Kim K."/>
            <person name="Abbott R.M."/>
            <person name="Cotton M."/>
            <person name="Levy A."/>
            <person name="Marchetto P."/>
            <person name="Ochoa K."/>
            <person name="Jackson S.M."/>
            <person name="Gillam B."/>
            <person name="Chen W."/>
            <person name="Yan L."/>
            <person name="Higginbotham J."/>
            <person name="Cardenas M."/>
            <person name="Waligorski J."/>
            <person name="Applebaum E."/>
            <person name="Phelps L."/>
            <person name="Falcone J."/>
            <person name="Kanchi K."/>
            <person name="Thane T."/>
            <person name="Scimone A."/>
            <person name="Thane N."/>
            <person name="Henke J."/>
            <person name="Wang T."/>
            <person name="Ruppert J."/>
            <person name="Shah N."/>
            <person name="Rotter K."/>
            <person name="Hodges J."/>
            <person name="Ingenthron E."/>
            <person name="Cordes M."/>
            <person name="Kohlberg S."/>
            <person name="Sgro J."/>
            <person name="Delgado B."/>
            <person name="Mead K."/>
            <person name="Chinwalla A."/>
            <person name="Leonard S."/>
            <person name="Crouse K."/>
            <person name="Collura K."/>
            <person name="Kudrna D."/>
            <person name="Currie J."/>
            <person name="He R."/>
            <person name="Angelova A."/>
            <person name="Rajasekar S."/>
            <person name="Mueller T."/>
            <person name="Lomeli R."/>
            <person name="Scara G."/>
            <person name="Ko A."/>
            <person name="Delaney K."/>
            <person name="Wissotski M."/>
            <person name="Lopez G."/>
            <person name="Campos D."/>
            <person name="Braidotti M."/>
            <person name="Ashley E."/>
            <person name="Golser W."/>
            <person name="Kim H."/>
            <person name="Lee S."/>
            <person name="Lin J."/>
            <person name="Dujmic Z."/>
            <person name="Kim W."/>
            <person name="Talag J."/>
            <person name="Zuccolo A."/>
            <person name="Fan C."/>
            <person name="Sebastian A."/>
            <person name="Kramer M."/>
            <person name="Spiegel L."/>
            <person name="Nascimento L."/>
            <person name="Zutavern T."/>
            <person name="Miller B."/>
            <person name="Ambroise C."/>
            <person name="Muller S."/>
            <person name="Spooner W."/>
            <person name="Narechania A."/>
            <person name="Ren L."/>
            <person name="Wei S."/>
            <person name="Kumari S."/>
            <person name="Faga B."/>
            <person name="Levy M.J."/>
            <person name="McMahan L."/>
            <person name="Van Buren P."/>
            <person name="Vaughn M.W."/>
            <person name="Ying K."/>
            <person name="Yeh C.-T."/>
            <person name="Emrich S.J."/>
            <person name="Jia Y."/>
            <person name="Kalyanaraman A."/>
            <person name="Hsia A.-P."/>
            <person name="Barbazuk W.B."/>
            <person name="Baucom R.S."/>
            <person name="Brutnell T.P."/>
            <person name="Carpita N.C."/>
            <person name="Chaparro C."/>
            <person name="Chia J.-M."/>
            <person name="Deragon J.-M."/>
            <person name="Estill J.C."/>
            <person name="Fu Y."/>
            <person name="Jeddeloh J.A."/>
            <person name="Han Y."/>
            <person name="Lee H."/>
            <person name="Li P."/>
            <person name="Lisch D.R."/>
            <person name="Liu S."/>
            <person name="Liu Z."/>
            <person name="Nagel D.H."/>
            <person name="McCann M.C."/>
            <person name="SanMiguel P."/>
            <person name="Myers A.M."/>
            <person name="Nettleton D."/>
            <person name="Nguyen J."/>
            <person name="Penning B.W."/>
            <person name="Ponnala L."/>
            <person name="Schneider K.L."/>
            <person name="Schwartz D.C."/>
            <person name="Sharma A."/>
            <person name="Soderlund C."/>
            <person name="Springer N.M."/>
            <person name="Sun Q."/>
            <person name="Wang H."/>
            <person name="Waterman M."/>
            <person name="Westerman R."/>
            <person name="Wolfgruber T.K."/>
            <person name="Yang L."/>
            <person name="Yu Y."/>
            <person name="Zhang L."/>
            <person name="Zhou S."/>
            <person name="Zhu Q."/>
            <person name="Bennetzen J.L."/>
            <person name="Dawe R.K."/>
            <person name="Jiang J."/>
            <person name="Jiang N."/>
            <person name="Presting G.G."/>
            <person name="Wessler S.R."/>
            <person name="Aluru S."/>
            <person name="Martienssen R.A."/>
            <person name="Clifton S.W."/>
            <person name="McCombie W.R."/>
            <person name="Wing R.A."/>
            <person name="Wilson R.K."/>
        </authorList>
    </citation>
    <scope>NUCLEOTIDE SEQUENCE [LARGE SCALE GENOMIC DNA]</scope>
    <source>
        <strain evidence="3">cv. B73</strain>
    </source>
</reference>
<sequence length="473" mass="51076">MARPRLGGAGTASRAALSQRPPRRCGRRSPSVHAGEPPAVARGPPAPRWLGADWRGPVALTAAQASRRGSGPACCLARSRRSHSRDKDVAWPARCPRPRQQARPLGCAGAALRQRRCGVPSPSHDAGAADPAPTPVRERVWRSGPCARRSAGAAARPWYARARARPQPWLDGRRPRRGIQILVRLVAMMLPAMSPITQRSTRGWTEGVHHRTVPPPAIFGPRARLLPPANHAPRASPSPPEDHARASPRNAPPRKPSGNARAPARVPHPRASPSPPIISRLDCIPRHPSPPHRGRSPFLAPPPSRLRHPCRPCPPANLAAVKVESPRPSPSRADPSPRLHPSDIHLHLIATSMACRAWPRLRPAHLAVLQFLQSASREREEISQARLQQEGEAAVQGQAVVDGGGGGGCEDEHQSRLRRQQSSRSLWMRHVKVIVAVDAVVCHSASCYSRPGWRCARGSSVCPGDGGQTCTVF</sequence>
<dbReference type="Gramene" id="Zm00001eb279410_T001">
    <property type="protein sequence ID" value="Zm00001eb279410_P001"/>
    <property type="gene ID" value="Zm00001eb279410"/>
</dbReference>
<evidence type="ECO:0000313" key="3">
    <source>
        <dbReference type="Proteomes" id="UP000007305"/>
    </source>
</evidence>
<feature type="compositionally biased region" description="Low complexity" evidence="1">
    <location>
        <begin position="28"/>
        <end position="43"/>
    </location>
</feature>
<dbReference type="EnsemblPlants" id="Zm00001eb279410_T001">
    <property type="protein sequence ID" value="Zm00001eb279410_P001"/>
    <property type="gene ID" value="Zm00001eb279410"/>
</dbReference>
<feature type="region of interest" description="Disordered" evidence="1">
    <location>
        <begin position="118"/>
        <end position="137"/>
    </location>
</feature>
<reference evidence="2" key="3">
    <citation type="submission" date="2021-05" db="UniProtKB">
        <authorList>
            <consortium name="EnsemblPlants"/>
        </authorList>
    </citation>
    <scope>IDENTIFICATION</scope>
    <source>
        <strain evidence="2">cv. B73</strain>
    </source>
</reference>
<dbReference type="Proteomes" id="UP000007305">
    <property type="component" value="Chromosome 6"/>
</dbReference>
<feature type="region of interest" description="Disordered" evidence="1">
    <location>
        <begin position="201"/>
        <end position="340"/>
    </location>
</feature>
<organism evidence="2 3">
    <name type="scientific">Zea mays</name>
    <name type="common">Maize</name>
    <dbReference type="NCBI Taxonomy" id="4577"/>
    <lineage>
        <taxon>Eukaryota</taxon>
        <taxon>Viridiplantae</taxon>
        <taxon>Streptophyta</taxon>
        <taxon>Embryophyta</taxon>
        <taxon>Tracheophyta</taxon>
        <taxon>Spermatophyta</taxon>
        <taxon>Magnoliopsida</taxon>
        <taxon>Liliopsida</taxon>
        <taxon>Poales</taxon>
        <taxon>Poaceae</taxon>
        <taxon>PACMAD clade</taxon>
        <taxon>Panicoideae</taxon>
        <taxon>Andropogonodae</taxon>
        <taxon>Andropogoneae</taxon>
        <taxon>Tripsacinae</taxon>
        <taxon>Zea</taxon>
    </lineage>
</organism>
<name>A0A804UB02_MAIZE</name>
<feature type="region of interest" description="Disordered" evidence="1">
    <location>
        <begin position="62"/>
        <end position="81"/>
    </location>
</feature>
<dbReference type="InParanoid" id="A0A804UB02"/>
<evidence type="ECO:0000256" key="1">
    <source>
        <dbReference type="SAM" id="MobiDB-lite"/>
    </source>
</evidence>